<reference evidence="2 3" key="2">
    <citation type="submission" date="2017-08" db="EMBL/GenBank/DDBJ databases">
        <authorList>
            <person name="de Groot N.N."/>
        </authorList>
    </citation>
    <scope>NUCLEOTIDE SEQUENCE [LARGE SCALE GENOMIC DNA]</scope>
    <source>
        <strain evidence="2">Orrdi1</strain>
    </source>
</reference>
<reference evidence="1 3" key="1">
    <citation type="submission" date="2016-06" db="EMBL/GenBank/DDBJ databases">
        <authorList>
            <person name="Kjaerup R.B."/>
            <person name="Dalgaard T.S."/>
            <person name="Juul-Madsen H.R."/>
        </authorList>
    </citation>
    <scope>NUCLEOTIDE SEQUENCE [LARGE SCALE GENOMIC DNA]</scope>
    <source>
        <strain evidence="1">Orrdi1</strain>
    </source>
</reference>
<name>A0A1C3K2C8_9BURK</name>
<evidence type="ECO:0000313" key="3">
    <source>
        <dbReference type="Proteomes" id="UP000078558"/>
    </source>
</evidence>
<gene>
    <name evidence="1" type="ORF">ODI_01286</name>
    <name evidence="2" type="ORF">ODI_R3981</name>
</gene>
<dbReference type="EMBL" id="FLRC01000022">
    <property type="protein sequence ID" value="SBT25659.1"/>
    <property type="molecule type" value="Genomic_DNA"/>
</dbReference>
<dbReference type="STRING" id="1851544.ODI_01286"/>
<evidence type="ECO:0000313" key="1">
    <source>
        <dbReference type="EMBL" id="SBT25659.1"/>
    </source>
</evidence>
<protein>
    <submittedName>
        <fullName evidence="1">Uncharacterized protein ImpJ/VasE</fullName>
    </submittedName>
</protein>
<sequence>MASNLKVIWSEGMFLRPQHFQQQERYLDRNLQLRTLPLQAFFWGCTELAIDRDALALGKLALTGGQGLFPDGTPFEIGHADLAPLALEVPDDARDELVVLATPRRRNGVEEAVFENVEETLARHAVTETEVDDSTEGGLEPALLQVGRPHLRLMLARDAGDEWLTLGVAHVLERRNDKRVMLDESYIPPWLSSGHHPVLAGYANELAGLLEARGQTLAARLAQPGRGGVAEVADFMLLTLVNRYAGALWHTGQIQGLHPERLFHDWLMLACDLATYTETARRPEGLPRYQHDDLRATFQPLMQMLRRSLSAVLEQNAFQIPLQDRGRGVSVAQINDRELLRQAGFVLAVHAEMASEALRAHFPAQVKIGPVERIRDLVHLQLPGIPVRALPVVPRQIPYSAGHVYFELDKGSEFWRQLEQSGALALHIAGEFPGLDMAFWAIRD</sequence>
<dbReference type="EMBL" id="LT907988">
    <property type="protein sequence ID" value="SOE52188.1"/>
    <property type="molecule type" value="Genomic_DNA"/>
</dbReference>
<dbReference type="Pfam" id="PF05936">
    <property type="entry name" value="T6SS_VasE"/>
    <property type="match status" value="1"/>
</dbReference>
<organism evidence="1 3">
    <name type="scientific">Orrella dioscoreae</name>
    <dbReference type="NCBI Taxonomy" id="1851544"/>
    <lineage>
        <taxon>Bacteria</taxon>
        <taxon>Pseudomonadati</taxon>
        <taxon>Pseudomonadota</taxon>
        <taxon>Betaproteobacteria</taxon>
        <taxon>Burkholderiales</taxon>
        <taxon>Alcaligenaceae</taxon>
        <taxon>Orrella</taxon>
    </lineage>
</organism>
<dbReference type="PANTHER" id="PTHR35566:SF1">
    <property type="entry name" value="TYPE VI SECRETION SYSTEM BASEPLATE COMPONENT TSSK1"/>
    <property type="match status" value="1"/>
</dbReference>
<dbReference type="NCBIfam" id="TIGR03353">
    <property type="entry name" value="VI_chp_4"/>
    <property type="match status" value="1"/>
</dbReference>
<evidence type="ECO:0000313" key="2">
    <source>
        <dbReference type="EMBL" id="SOE52188.1"/>
    </source>
</evidence>
<dbReference type="RefSeq" id="WP_067754027.1">
    <property type="nucleotide sequence ID" value="NZ_LT907988.1"/>
</dbReference>
<keyword evidence="3" id="KW-1185">Reference proteome</keyword>
<dbReference type="InterPro" id="IPR010263">
    <property type="entry name" value="T6SS_TssK"/>
</dbReference>
<proteinExistence type="predicted"/>
<dbReference type="AlphaFoldDB" id="A0A1C3K2C8"/>
<dbReference type="PANTHER" id="PTHR35566">
    <property type="entry name" value="BLR3599 PROTEIN"/>
    <property type="match status" value="1"/>
</dbReference>
<dbReference type="KEGG" id="odi:ODI_R3981"/>
<dbReference type="OrthoDB" id="9775333at2"/>
<dbReference type="Proteomes" id="UP000078558">
    <property type="component" value="Chromosome I"/>
</dbReference>
<accession>A0A1C3K2C8</accession>